<feature type="domain" description="Core-binding (CB)" evidence="4">
    <location>
        <begin position="1"/>
        <end position="75"/>
    </location>
</feature>
<dbReference type="InterPro" id="IPR011010">
    <property type="entry name" value="DNA_brk_join_enz"/>
</dbReference>
<feature type="domain" description="Dilute" evidence="3">
    <location>
        <begin position="1"/>
        <end position="94"/>
    </location>
</feature>
<dbReference type="RefSeq" id="WP_060793634.1">
    <property type="nucleotide sequence ID" value="NZ_KQ956534.1"/>
</dbReference>
<reference evidence="6" key="1">
    <citation type="submission" date="2016-01" db="EMBL/GenBank/DDBJ databases">
        <authorList>
            <person name="Mitreva M."/>
            <person name="Pepin K.H."/>
            <person name="Mihindukulasuriya K.A."/>
            <person name="Fulton R."/>
            <person name="Fronick C."/>
            <person name="O'Laughlin M."/>
            <person name="Miner T."/>
            <person name="Herter B."/>
            <person name="Rosa B.A."/>
            <person name="Cordes M."/>
            <person name="Tomlinson C."/>
            <person name="Wollam A."/>
            <person name="Palsikar V.B."/>
            <person name="Mardis E.R."/>
            <person name="Wilson R.K."/>
        </authorList>
    </citation>
    <scope>NUCLEOTIDE SEQUENCE [LARGE SCALE GENOMIC DNA]</scope>
    <source>
        <strain evidence="6">CMW8396</strain>
    </source>
</reference>
<evidence type="ECO:0000256" key="2">
    <source>
        <dbReference type="PROSITE-ProRule" id="PRU01248"/>
    </source>
</evidence>
<dbReference type="InterPro" id="IPR010998">
    <property type="entry name" value="Integrase_recombinase_N"/>
</dbReference>
<dbReference type="Proteomes" id="UP000070617">
    <property type="component" value="Unassembled WGS sequence"/>
</dbReference>
<dbReference type="InterPro" id="IPR002710">
    <property type="entry name" value="Dilute_dom"/>
</dbReference>
<dbReference type="PROSITE" id="PS51900">
    <property type="entry name" value="CB"/>
    <property type="match status" value="1"/>
</dbReference>
<dbReference type="Gene3D" id="1.10.150.130">
    <property type="match status" value="1"/>
</dbReference>
<dbReference type="EMBL" id="LRPX01000040">
    <property type="protein sequence ID" value="KXA14717.1"/>
    <property type="molecule type" value="Genomic_DNA"/>
</dbReference>
<dbReference type="SUPFAM" id="SSF56349">
    <property type="entry name" value="DNA breaking-rejoining enzymes"/>
    <property type="match status" value="1"/>
</dbReference>
<evidence type="ECO:0000313" key="6">
    <source>
        <dbReference type="Proteomes" id="UP000070617"/>
    </source>
</evidence>
<dbReference type="Pfam" id="PF02899">
    <property type="entry name" value="Phage_int_SAM_1"/>
    <property type="match status" value="1"/>
</dbReference>
<gene>
    <name evidence="5" type="ORF">HMPREF3206_00936</name>
</gene>
<dbReference type="PROSITE" id="PS51126">
    <property type="entry name" value="DILUTE"/>
    <property type="match status" value="1"/>
</dbReference>
<evidence type="ECO:0000313" key="5">
    <source>
        <dbReference type="EMBL" id="KXA14717.1"/>
    </source>
</evidence>
<evidence type="ECO:0000256" key="1">
    <source>
        <dbReference type="ARBA" id="ARBA00023125"/>
    </source>
</evidence>
<evidence type="ECO:0000259" key="4">
    <source>
        <dbReference type="PROSITE" id="PS51900"/>
    </source>
</evidence>
<dbReference type="AlphaFoldDB" id="A0A133NEN1"/>
<evidence type="ECO:0000259" key="3">
    <source>
        <dbReference type="PROSITE" id="PS51126"/>
    </source>
</evidence>
<keyword evidence="6" id="KW-1185">Reference proteome</keyword>
<dbReference type="InterPro" id="IPR004107">
    <property type="entry name" value="Integrase_SAM-like_N"/>
</dbReference>
<dbReference type="GO" id="GO:0015074">
    <property type="term" value="P:DNA integration"/>
    <property type="evidence" value="ECO:0007669"/>
    <property type="project" value="InterPro"/>
</dbReference>
<proteinExistence type="predicted"/>
<dbReference type="InterPro" id="IPR044068">
    <property type="entry name" value="CB"/>
</dbReference>
<dbReference type="STRING" id="134605.HMPREF3206_00936"/>
<comment type="caution">
    <text evidence="5">The sequence shown here is derived from an EMBL/GenBank/DDBJ whole genome shotgun (WGS) entry which is preliminary data.</text>
</comment>
<dbReference type="PATRIC" id="fig|134605.3.peg.933"/>
<accession>A0A133NEN1</accession>
<keyword evidence="1 2" id="KW-0238">DNA-binding</keyword>
<sequence length="237" mass="28968">MKEVEEYLRQNVAQEKTRRIYLRDLEQVREFLEKDFLEVEEADLQKYFDFCQQSLKESSLRRKQSVLRKFYQYLLTERKIQKNPFPVISTTYKKEEKQAKERLSQEEYELLLEELPEEMKVLTKMLWETEAKILDLFDVRVQSLQEYDYKKIVGKRQGKVYSYEIPEFLRGDFQKMVEGKQPEEKVFRGNRQQYDKELKRKNEAWKASQIKKESWKSGKIEIEKIREHYFEIGIGDK</sequence>
<dbReference type="GO" id="GO:0003677">
    <property type="term" value="F:DNA binding"/>
    <property type="evidence" value="ECO:0007669"/>
    <property type="project" value="UniProtKB-UniRule"/>
</dbReference>
<organism evidence="5 6">
    <name type="scientific">Fusobacterium equinum</name>
    <dbReference type="NCBI Taxonomy" id="134605"/>
    <lineage>
        <taxon>Bacteria</taxon>
        <taxon>Fusobacteriati</taxon>
        <taxon>Fusobacteriota</taxon>
        <taxon>Fusobacteriia</taxon>
        <taxon>Fusobacteriales</taxon>
        <taxon>Fusobacteriaceae</taxon>
        <taxon>Fusobacterium</taxon>
    </lineage>
</organism>
<name>A0A133NEN1_9FUSO</name>
<protein>
    <submittedName>
        <fullName evidence="5">Phage integrase, SAM-like domain protein</fullName>
    </submittedName>
</protein>